<proteinExistence type="predicted"/>
<feature type="compositionally biased region" description="Low complexity" evidence="1">
    <location>
        <begin position="110"/>
        <end position="124"/>
    </location>
</feature>
<gene>
    <name evidence="2" type="ORF">AVDCRST_MAG16-1542</name>
</gene>
<feature type="compositionally biased region" description="Basic residues" evidence="1">
    <location>
        <begin position="157"/>
        <end position="167"/>
    </location>
</feature>
<accession>A0A6J4LK49</accession>
<organism evidence="2">
    <name type="scientific">uncultured Frankineae bacterium</name>
    <dbReference type="NCBI Taxonomy" id="437475"/>
    <lineage>
        <taxon>Bacteria</taxon>
        <taxon>Bacillati</taxon>
        <taxon>Actinomycetota</taxon>
        <taxon>Actinomycetes</taxon>
        <taxon>Frankiales</taxon>
        <taxon>environmental samples</taxon>
    </lineage>
</organism>
<evidence type="ECO:0000313" key="2">
    <source>
        <dbReference type="EMBL" id="CAA9335363.1"/>
    </source>
</evidence>
<feature type="non-terminal residue" evidence="2">
    <location>
        <position position="1"/>
    </location>
</feature>
<feature type="compositionally biased region" description="Basic residues" evidence="1">
    <location>
        <begin position="65"/>
        <end position="78"/>
    </location>
</feature>
<feature type="compositionally biased region" description="Basic residues" evidence="1">
    <location>
        <begin position="212"/>
        <end position="223"/>
    </location>
</feature>
<sequence>ERAALGRADRAGARVAACRRRRGGRWAADLRRRRRRGPGRLRRARDGDGGPRPAPGPLAQPAARRALHLGRHGARGPARRAGSGQRPARADPLPGLAPGRALGRGGDSDAAPAPVAALPVLPRPDGALRPDRRRPGGRAHRDQRGRRRGAVRPGHPPLRHRRRTRGRRPADHPGRSLAADRRGPDPDGDRAGRRHGLRLPRGPAHRSAAGRPRVHRPPPRRRRADPPAPGGAPAAGRGLGGRGVRLARGLHRRLRPAGAAASPRSRRRADDRPAQRLCHRRGPAAPRARGHRHAPVGRAAAGERRAL</sequence>
<reference evidence="2" key="1">
    <citation type="submission" date="2020-02" db="EMBL/GenBank/DDBJ databases">
        <authorList>
            <person name="Meier V. D."/>
        </authorList>
    </citation>
    <scope>NUCLEOTIDE SEQUENCE</scope>
    <source>
        <strain evidence="2">AVDCRST_MAG16</strain>
    </source>
</reference>
<feature type="compositionally biased region" description="Basic and acidic residues" evidence="1">
    <location>
        <begin position="168"/>
        <end position="191"/>
    </location>
</feature>
<feature type="non-terminal residue" evidence="2">
    <location>
        <position position="307"/>
    </location>
</feature>
<feature type="compositionally biased region" description="Low complexity" evidence="1">
    <location>
        <begin position="79"/>
        <end position="101"/>
    </location>
</feature>
<evidence type="ECO:0000256" key="1">
    <source>
        <dbReference type="SAM" id="MobiDB-lite"/>
    </source>
</evidence>
<dbReference type="EMBL" id="CADCUE010000134">
    <property type="protein sequence ID" value="CAA9335363.1"/>
    <property type="molecule type" value="Genomic_DNA"/>
</dbReference>
<feature type="compositionally biased region" description="Basic residues" evidence="1">
    <location>
        <begin position="277"/>
        <end position="295"/>
    </location>
</feature>
<feature type="compositionally biased region" description="Basic and acidic residues" evidence="1">
    <location>
        <begin position="126"/>
        <end position="142"/>
    </location>
</feature>
<feature type="compositionally biased region" description="Basic and acidic residues" evidence="1">
    <location>
        <begin position="1"/>
        <end position="12"/>
    </location>
</feature>
<feature type="compositionally biased region" description="Basic residues" evidence="1">
    <location>
        <begin position="31"/>
        <end position="43"/>
    </location>
</feature>
<feature type="region of interest" description="Disordered" evidence="1">
    <location>
        <begin position="1"/>
        <end position="307"/>
    </location>
</feature>
<name>A0A6J4LK49_9ACTN</name>
<dbReference type="AlphaFoldDB" id="A0A6J4LK49"/>
<protein>
    <submittedName>
        <fullName evidence="2">Putative aldose-1-epimerase</fullName>
    </submittedName>
</protein>